<evidence type="ECO:0000256" key="4">
    <source>
        <dbReference type="ARBA" id="ARBA00023136"/>
    </source>
</evidence>
<dbReference type="InterPro" id="IPR036640">
    <property type="entry name" value="ABC1_TM_sf"/>
</dbReference>
<dbReference type="EMBL" id="NVBO01000005">
    <property type="protein sequence ID" value="PFS08052.1"/>
    <property type="molecule type" value="Genomic_DNA"/>
</dbReference>
<dbReference type="Gene3D" id="1.20.1560.10">
    <property type="entry name" value="ABC transporter type 1, transmembrane domain"/>
    <property type="match status" value="1"/>
</dbReference>
<dbReference type="Proteomes" id="UP000226357">
    <property type="component" value="Unassembled WGS sequence"/>
</dbReference>
<evidence type="ECO:0000256" key="2">
    <source>
        <dbReference type="ARBA" id="ARBA00022692"/>
    </source>
</evidence>
<dbReference type="GO" id="GO:0005524">
    <property type="term" value="F:ATP binding"/>
    <property type="evidence" value="ECO:0007669"/>
    <property type="project" value="InterPro"/>
</dbReference>
<dbReference type="Pfam" id="PF00664">
    <property type="entry name" value="ABC_membrane"/>
    <property type="match status" value="1"/>
</dbReference>
<sequence length="111" mass="12681">MFYVKKRKSDLINSLTSDLSPVSLGTNLCLQLLTSFVFTVIQIGLAFWLSPQMTILVLVFGVILIIYSRTFVKKEKALGRNTSEISQTYMNGHINEMKDSKSNHLEESRYE</sequence>
<dbReference type="AlphaFoldDB" id="A0AA44QEL8"/>
<gene>
    <name evidence="7" type="ORF">COK38_00570</name>
</gene>
<dbReference type="GO" id="GO:0005886">
    <property type="term" value="C:plasma membrane"/>
    <property type="evidence" value="ECO:0007669"/>
    <property type="project" value="UniProtKB-SubCell"/>
</dbReference>
<evidence type="ECO:0000256" key="3">
    <source>
        <dbReference type="ARBA" id="ARBA00022989"/>
    </source>
</evidence>
<evidence type="ECO:0000259" key="6">
    <source>
        <dbReference type="PROSITE" id="PS50929"/>
    </source>
</evidence>
<evidence type="ECO:0000313" key="7">
    <source>
        <dbReference type="EMBL" id="PFS08052.1"/>
    </source>
</evidence>
<protein>
    <recommendedName>
        <fullName evidence="6">ABC transmembrane type-1 domain-containing protein</fullName>
    </recommendedName>
</protein>
<feature type="transmembrane region" description="Helical" evidence="5">
    <location>
        <begin position="55"/>
        <end position="72"/>
    </location>
</feature>
<keyword evidence="3 5" id="KW-1133">Transmembrane helix</keyword>
<name>A0AA44QEL8_BACCE</name>
<evidence type="ECO:0000313" key="8">
    <source>
        <dbReference type="Proteomes" id="UP000226357"/>
    </source>
</evidence>
<evidence type="ECO:0000256" key="1">
    <source>
        <dbReference type="ARBA" id="ARBA00004651"/>
    </source>
</evidence>
<comment type="subcellular location">
    <subcellularLocation>
        <location evidence="1">Cell membrane</location>
        <topology evidence="1">Multi-pass membrane protein</topology>
    </subcellularLocation>
</comment>
<dbReference type="PROSITE" id="PS50929">
    <property type="entry name" value="ABC_TM1F"/>
    <property type="match status" value="1"/>
</dbReference>
<accession>A0AA44QEL8</accession>
<proteinExistence type="predicted"/>
<feature type="transmembrane region" description="Helical" evidence="5">
    <location>
        <begin position="28"/>
        <end position="49"/>
    </location>
</feature>
<comment type="caution">
    <text evidence="7">The sequence shown here is derived from an EMBL/GenBank/DDBJ whole genome shotgun (WGS) entry which is preliminary data.</text>
</comment>
<dbReference type="SUPFAM" id="SSF90123">
    <property type="entry name" value="ABC transporter transmembrane region"/>
    <property type="match status" value="1"/>
</dbReference>
<organism evidence="7 8">
    <name type="scientific">Bacillus cereus</name>
    <dbReference type="NCBI Taxonomy" id="1396"/>
    <lineage>
        <taxon>Bacteria</taxon>
        <taxon>Bacillati</taxon>
        <taxon>Bacillota</taxon>
        <taxon>Bacilli</taxon>
        <taxon>Bacillales</taxon>
        <taxon>Bacillaceae</taxon>
        <taxon>Bacillus</taxon>
        <taxon>Bacillus cereus group</taxon>
    </lineage>
</organism>
<dbReference type="InterPro" id="IPR011527">
    <property type="entry name" value="ABC1_TM_dom"/>
</dbReference>
<evidence type="ECO:0000256" key="5">
    <source>
        <dbReference type="SAM" id="Phobius"/>
    </source>
</evidence>
<reference evidence="7 8" key="1">
    <citation type="submission" date="2017-09" db="EMBL/GenBank/DDBJ databases">
        <title>Large-scale bioinformatics analysis of Bacillus genomes uncovers conserved roles of natural products in bacterial physiology.</title>
        <authorList>
            <consortium name="Agbiome Team Llc"/>
            <person name="Bleich R.M."/>
            <person name="Grubbs K.J."/>
            <person name="Santa Maria K.C."/>
            <person name="Allen S.E."/>
            <person name="Farag S."/>
            <person name="Shank E.A."/>
            <person name="Bowers A."/>
        </authorList>
    </citation>
    <scope>NUCLEOTIDE SEQUENCE [LARGE SCALE GENOMIC DNA]</scope>
    <source>
        <strain evidence="7 8">AFS067272</strain>
    </source>
</reference>
<keyword evidence="2 5" id="KW-0812">Transmembrane</keyword>
<keyword evidence="4 5" id="KW-0472">Membrane</keyword>
<feature type="domain" description="ABC transmembrane type-1" evidence="6">
    <location>
        <begin position="1"/>
        <end position="111"/>
    </location>
</feature>
<dbReference type="GO" id="GO:0140359">
    <property type="term" value="F:ABC-type transporter activity"/>
    <property type="evidence" value="ECO:0007669"/>
    <property type="project" value="InterPro"/>
</dbReference>